<gene>
    <name evidence="1" type="ORF">BDCG_16652</name>
</gene>
<keyword evidence="2" id="KW-1185">Reference proteome</keyword>
<dbReference type="RefSeq" id="XP_045280254.1">
    <property type="nucleotide sequence ID" value="XM_045425855.1"/>
</dbReference>
<proteinExistence type="predicted"/>
<reference evidence="2" key="1">
    <citation type="journal article" date="2015" name="PLoS Genet.">
        <title>The dynamic genome and transcriptome of the human fungal pathogen Blastomyces and close relative Emmonsia.</title>
        <authorList>
            <person name="Munoz J.F."/>
            <person name="Gauthier G.M."/>
            <person name="Desjardins C.A."/>
            <person name="Gallo J.E."/>
            <person name="Holder J."/>
            <person name="Sullivan T.D."/>
            <person name="Marty A.J."/>
            <person name="Carmen J.C."/>
            <person name="Chen Z."/>
            <person name="Ding L."/>
            <person name="Gujja S."/>
            <person name="Magrini V."/>
            <person name="Misas E."/>
            <person name="Mitreva M."/>
            <person name="Priest M."/>
            <person name="Saif S."/>
            <person name="Whiston E.A."/>
            <person name="Young S."/>
            <person name="Zeng Q."/>
            <person name="Goldman W.E."/>
            <person name="Mardis E.R."/>
            <person name="Taylor J.W."/>
            <person name="McEwen J.G."/>
            <person name="Clay O.K."/>
            <person name="Klein B.S."/>
            <person name="Cuomo C.A."/>
        </authorList>
    </citation>
    <scope>NUCLEOTIDE SEQUENCE [LARGE SCALE GENOMIC DNA]</scope>
    <source>
        <strain evidence="2">ER-3 / ATCC MYA-2586</strain>
    </source>
</reference>
<evidence type="ECO:0000313" key="1">
    <source>
        <dbReference type="EMBL" id="OAT00527.1"/>
    </source>
</evidence>
<accession>A0ABX2VTL8</accession>
<name>A0ABX2VTL8_AJEDR</name>
<sequence>MLRFEKTVNTDRDDTIKDSDADENNLIFISAEKTLTFLKQKTLSLITLKSTKDQTINCMTQDLKVLRQLLNLDKYNLNTMQAAQKKLNKIREFANVILAADNIINDNYFFKLPSETHFSDLMNDSLSADVVF</sequence>
<dbReference type="GeneID" id="69031544"/>
<organism evidence="1 2">
    <name type="scientific">Ajellomyces dermatitidis (strain ER-3 / ATCC MYA-2586)</name>
    <name type="common">Blastomyces dermatitidis</name>
    <dbReference type="NCBI Taxonomy" id="559297"/>
    <lineage>
        <taxon>Eukaryota</taxon>
        <taxon>Fungi</taxon>
        <taxon>Dikarya</taxon>
        <taxon>Ascomycota</taxon>
        <taxon>Pezizomycotina</taxon>
        <taxon>Eurotiomycetes</taxon>
        <taxon>Eurotiomycetidae</taxon>
        <taxon>Onygenales</taxon>
        <taxon>Ajellomycetaceae</taxon>
        <taxon>Blastomyces</taxon>
    </lineage>
</organism>
<protein>
    <submittedName>
        <fullName evidence="1">Uncharacterized protein</fullName>
    </submittedName>
</protein>
<dbReference type="EMBL" id="EQ999975">
    <property type="protein sequence ID" value="OAT00527.1"/>
    <property type="molecule type" value="Genomic_DNA"/>
</dbReference>
<dbReference type="Proteomes" id="UP000002039">
    <property type="component" value="Unassembled WGS sequence"/>
</dbReference>
<evidence type="ECO:0000313" key="2">
    <source>
        <dbReference type="Proteomes" id="UP000002039"/>
    </source>
</evidence>